<protein>
    <recommendedName>
        <fullName evidence="1">DUF6532 domain-containing protein</fullName>
    </recommendedName>
</protein>
<organism evidence="2">
    <name type="scientific">Lichtheimia ramosa</name>
    <dbReference type="NCBI Taxonomy" id="688394"/>
    <lineage>
        <taxon>Eukaryota</taxon>
        <taxon>Fungi</taxon>
        <taxon>Fungi incertae sedis</taxon>
        <taxon>Mucoromycota</taxon>
        <taxon>Mucoromycotina</taxon>
        <taxon>Mucoromycetes</taxon>
        <taxon>Mucorales</taxon>
        <taxon>Lichtheimiaceae</taxon>
        <taxon>Lichtheimia</taxon>
    </lineage>
</organism>
<proteinExistence type="predicted"/>
<dbReference type="AlphaFoldDB" id="A0A077WIJ4"/>
<dbReference type="InterPro" id="IPR045341">
    <property type="entry name" value="DUF6532"/>
</dbReference>
<reference evidence="2" key="1">
    <citation type="journal article" date="2014" name="Genome Announc.">
        <title>De novo whole-genome sequence and genome annotation of Lichtheimia ramosa.</title>
        <authorList>
            <person name="Linde J."/>
            <person name="Schwartze V."/>
            <person name="Binder U."/>
            <person name="Lass-Florl C."/>
            <person name="Voigt K."/>
            <person name="Horn F."/>
        </authorList>
    </citation>
    <scope>NUCLEOTIDE SEQUENCE</scope>
    <source>
        <strain evidence="2">JMRC FSU:6197</strain>
    </source>
</reference>
<dbReference type="OrthoDB" id="2290166at2759"/>
<sequence>MLKRISPFDDTNDTIESIQREEPRVVPLDPYGLPVLMNESPSSSSASSESSHIVDVATDNQSRLSTQRLSNDVSEYDRRRKKRKVIPVYKKARFQIPVYKLEKDIQIGSICIGIRDMKPAGKKFFDAIKSYICTENAFPPVSEFDSVYIDICKRLVSIPQEKDITITDTLRDKFHMAMMSFRARLYKRFRHVLESYTFESSALPEQCKNNRKRQFKYMMDAVRFARKDYLSTGAILQSHALGDIIYQVFYTEKGLELVLQPDGLVPRPVIALTFVYMYINMEQRYGNRLDHVEGGRMGALRASIYHSTLKGVYENGEKVDWEQVQDIQTKRVRYHLNTGSIAFTVVPLSSNYQPKYQDGVYVPDSDED</sequence>
<name>A0A077WIJ4_9FUNG</name>
<evidence type="ECO:0000259" key="1">
    <source>
        <dbReference type="Pfam" id="PF20149"/>
    </source>
</evidence>
<gene>
    <name evidence="2" type="ORF">LRAMOSA08975</name>
</gene>
<dbReference type="Pfam" id="PF20149">
    <property type="entry name" value="DUF6532"/>
    <property type="match status" value="1"/>
</dbReference>
<dbReference type="EMBL" id="LK023320">
    <property type="protein sequence ID" value="CDS06447.1"/>
    <property type="molecule type" value="Genomic_DNA"/>
</dbReference>
<feature type="domain" description="DUF6532" evidence="1">
    <location>
        <begin position="128"/>
        <end position="278"/>
    </location>
</feature>
<evidence type="ECO:0000313" key="2">
    <source>
        <dbReference type="EMBL" id="CDS06447.1"/>
    </source>
</evidence>
<accession>A0A077WIJ4</accession>